<dbReference type="RefSeq" id="WP_007738567.1">
    <property type="nucleotide sequence ID" value="NZ_AOMF01000119.1"/>
</dbReference>
<reference evidence="2 3" key="1">
    <citation type="journal article" date="2014" name="PLoS Genet.">
        <title>Phylogenetically driven sequencing of extremely halophilic archaea reveals strategies for static and dynamic osmo-response.</title>
        <authorList>
            <person name="Becker E.A."/>
            <person name="Seitzer P.M."/>
            <person name="Tritt A."/>
            <person name="Larsen D."/>
            <person name="Krusor M."/>
            <person name="Yao A.I."/>
            <person name="Wu D."/>
            <person name="Madern D."/>
            <person name="Eisen J.A."/>
            <person name="Darling A.E."/>
            <person name="Facciotti M.T."/>
        </authorList>
    </citation>
    <scope>NUCLEOTIDE SEQUENCE [LARGE SCALE GENOMIC DNA]</scope>
    <source>
        <strain evidence="2 3">JCM 13552</strain>
    </source>
</reference>
<proteinExistence type="predicted"/>
<dbReference type="InterPro" id="IPR006016">
    <property type="entry name" value="UspA"/>
</dbReference>
<dbReference type="Proteomes" id="UP000011680">
    <property type="component" value="Unassembled WGS sequence"/>
</dbReference>
<dbReference type="eggNOG" id="arCOG00449">
    <property type="taxonomic scope" value="Archaea"/>
</dbReference>
<evidence type="ECO:0000313" key="3">
    <source>
        <dbReference type="Proteomes" id="UP000011680"/>
    </source>
</evidence>
<dbReference type="STRING" id="1227457.C451_05705"/>
<feature type="domain" description="UspA" evidence="1">
    <location>
        <begin position="184"/>
        <end position="307"/>
    </location>
</feature>
<dbReference type="Gene3D" id="3.40.50.620">
    <property type="entry name" value="HUPs"/>
    <property type="match status" value="2"/>
</dbReference>
<sequence length="333" mass="36144">MSSKQNGASTESDATNATESSYRILVPILDSDIERRMEGDVERLLQTARAIARNRDGEILIRNILHIPEQTPLSLVENDAVAEQARQEVDQFVTYTEQLGKNIPVSGGICITHDEVSAILDLTSHHDCSAVLLGVRDESSQRRRLLSGDTVEKLAARAEGDVFVQRFGRDSPQDSVGLPPEQPQRILLAAAEGPHSGLASEIAEALAAEADAQVDVVHGVAEDATDGERVDAENVVEAAAHALNMVDDVETTIVETDTIAEEIIERSDEYDVTVIGAPTQGLLEQFVYGSDPERVRSGADETVLMAKENTPARTSLYYRWLKGDDVRANSGSE</sequence>
<dbReference type="Pfam" id="PF00582">
    <property type="entry name" value="Usp"/>
    <property type="match status" value="2"/>
</dbReference>
<evidence type="ECO:0000313" key="2">
    <source>
        <dbReference type="EMBL" id="EMA54984.1"/>
    </source>
</evidence>
<evidence type="ECO:0000259" key="1">
    <source>
        <dbReference type="Pfam" id="PF00582"/>
    </source>
</evidence>
<dbReference type="EMBL" id="AOMF01000119">
    <property type="protein sequence ID" value="EMA54984.1"/>
    <property type="molecule type" value="Genomic_DNA"/>
</dbReference>
<accession>M0ND25</accession>
<feature type="domain" description="UspA" evidence="1">
    <location>
        <begin position="42"/>
        <end position="164"/>
    </location>
</feature>
<comment type="caution">
    <text evidence="2">The sequence shown here is derived from an EMBL/GenBank/DDBJ whole genome shotgun (WGS) entry which is preliminary data.</text>
</comment>
<dbReference type="SUPFAM" id="SSF52402">
    <property type="entry name" value="Adenine nucleotide alpha hydrolases-like"/>
    <property type="match status" value="2"/>
</dbReference>
<dbReference type="OrthoDB" id="43026at2157"/>
<dbReference type="PATRIC" id="fig|1227457.3.peg.1013"/>
<dbReference type="InterPro" id="IPR014729">
    <property type="entry name" value="Rossmann-like_a/b/a_fold"/>
</dbReference>
<gene>
    <name evidence="2" type="ORF">C451_05705</name>
</gene>
<organism evidence="2 3">
    <name type="scientific">Halococcus thailandensis JCM 13552</name>
    <dbReference type="NCBI Taxonomy" id="1227457"/>
    <lineage>
        <taxon>Archaea</taxon>
        <taxon>Methanobacteriati</taxon>
        <taxon>Methanobacteriota</taxon>
        <taxon>Stenosarchaea group</taxon>
        <taxon>Halobacteria</taxon>
        <taxon>Halobacteriales</taxon>
        <taxon>Halococcaceae</taxon>
        <taxon>Halococcus</taxon>
    </lineage>
</organism>
<dbReference type="AlphaFoldDB" id="M0ND25"/>
<keyword evidence="3" id="KW-1185">Reference proteome</keyword>
<name>M0ND25_9EURY</name>
<protein>
    <submittedName>
        <fullName evidence="2">Cationic amino acid transporter</fullName>
    </submittedName>
</protein>